<protein>
    <submittedName>
        <fullName evidence="1">Uncharacterized protein</fullName>
    </submittedName>
</protein>
<evidence type="ECO:0000313" key="2">
    <source>
        <dbReference type="Proteomes" id="UP000027265"/>
    </source>
</evidence>
<gene>
    <name evidence="1" type="ORF">JAAARDRAFT_40624</name>
</gene>
<name>A0A067PNW2_9AGAM</name>
<dbReference type="AlphaFoldDB" id="A0A067PNW2"/>
<dbReference type="Proteomes" id="UP000027265">
    <property type="component" value="Unassembled WGS sequence"/>
</dbReference>
<organism evidence="1 2">
    <name type="scientific">Jaapia argillacea MUCL 33604</name>
    <dbReference type="NCBI Taxonomy" id="933084"/>
    <lineage>
        <taxon>Eukaryota</taxon>
        <taxon>Fungi</taxon>
        <taxon>Dikarya</taxon>
        <taxon>Basidiomycota</taxon>
        <taxon>Agaricomycotina</taxon>
        <taxon>Agaricomycetes</taxon>
        <taxon>Agaricomycetidae</taxon>
        <taxon>Jaapiales</taxon>
        <taxon>Jaapiaceae</taxon>
        <taxon>Jaapia</taxon>
    </lineage>
</organism>
<accession>A0A067PNW2</accession>
<reference evidence="2" key="1">
    <citation type="journal article" date="2014" name="Proc. Natl. Acad. Sci. U.S.A.">
        <title>Extensive sampling of basidiomycete genomes demonstrates inadequacy of the white-rot/brown-rot paradigm for wood decay fungi.</title>
        <authorList>
            <person name="Riley R."/>
            <person name="Salamov A.A."/>
            <person name="Brown D.W."/>
            <person name="Nagy L.G."/>
            <person name="Floudas D."/>
            <person name="Held B.W."/>
            <person name="Levasseur A."/>
            <person name="Lombard V."/>
            <person name="Morin E."/>
            <person name="Otillar R."/>
            <person name="Lindquist E.A."/>
            <person name="Sun H."/>
            <person name="LaButti K.M."/>
            <person name="Schmutz J."/>
            <person name="Jabbour D."/>
            <person name="Luo H."/>
            <person name="Baker S.E."/>
            <person name="Pisabarro A.G."/>
            <person name="Walton J.D."/>
            <person name="Blanchette R.A."/>
            <person name="Henrissat B."/>
            <person name="Martin F."/>
            <person name="Cullen D."/>
            <person name="Hibbett D.S."/>
            <person name="Grigoriev I.V."/>
        </authorList>
    </citation>
    <scope>NUCLEOTIDE SEQUENCE [LARGE SCALE GENOMIC DNA]</scope>
    <source>
        <strain evidence="2">MUCL 33604</strain>
    </source>
</reference>
<dbReference type="EMBL" id="KL197743">
    <property type="protein sequence ID" value="KDQ52021.1"/>
    <property type="molecule type" value="Genomic_DNA"/>
</dbReference>
<dbReference type="InParanoid" id="A0A067PNW2"/>
<keyword evidence="2" id="KW-1185">Reference proteome</keyword>
<proteinExistence type="predicted"/>
<sequence length="73" mass="7923">MGRPEARDNGWIFVGLRPSAWLVSLGSIISLRPSGPRFHVGPASVLLYVQPVPGVAPRGQRPVLRLPHFGDTI</sequence>
<dbReference type="HOGENOM" id="CLU_2705147_0_0_1"/>
<evidence type="ECO:0000313" key="1">
    <source>
        <dbReference type="EMBL" id="KDQ52021.1"/>
    </source>
</evidence>